<dbReference type="RefSeq" id="YP_009843138.1">
    <property type="nucleotide sequence ID" value="NC_048747.1"/>
</dbReference>
<evidence type="ECO:0000313" key="2">
    <source>
        <dbReference type="Proteomes" id="UP000320660"/>
    </source>
</evidence>
<evidence type="ECO:0000313" key="1">
    <source>
        <dbReference type="EMBL" id="QAU04191.1"/>
    </source>
</evidence>
<sequence length="87" mass="9227">MDFLKEKATVNELRVIKAVTGLAIGGVSIAMNEELPVGKLACTAAGTTMAVMNTSERDTRRLSARENAIWETVGSVALTTIIGNLFS</sequence>
<reference evidence="1 2" key="1">
    <citation type="submission" date="2019-01" db="EMBL/GenBank/DDBJ databases">
        <authorList>
            <person name="Le T.S."/>
            <person name="Kurtboke I."/>
        </authorList>
    </citation>
    <scope>NUCLEOTIDE SEQUENCE [LARGE SCALE GENOMIC DNA]</scope>
</reference>
<organism evidence="1 2">
    <name type="scientific">Vibrio phage 2 TSL-2019</name>
    <dbReference type="NCBI Taxonomy" id="2508172"/>
    <lineage>
        <taxon>Viruses</taxon>
        <taxon>Duplodnaviria</taxon>
        <taxon>Heunggongvirae</taxon>
        <taxon>Uroviricota</taxon>
        <taxon>Caudoviricetes</taxon>
        <taxon>Chimalliviridae</taxon>
        <taxon>Gorgonvirinae</taxon>
        <taxon>Aphroditevirus</taxon>
        <taxon>Aphroditevirus av2TSL2019</taxon>
    </lineage>
</organism>
<dbReference type="Proteomes" id="UP000320660">
    <property type="component" value="Segment"/>
</dbReference>
<protein>
    <submittedName>
        <fullName evidence="1">Uncharacterized protein</fullName>
    </submittedName>
</protein>
<keyword evidence="2" id="KW-1185">Reference proteome</keyword>
<dbReference type="EMBL" id="MK368614">
    <property type="protein sequence ID" value="QAU04191.1"/>
    <property type="molecule type" value="Genomic_DNA"/>
</dbReference>
<dbReference type="KEGG" id="vg:55613404"/>
<dbReference type="GeneID" id="55613404"/>
<accession>A0A513PW74</accession>
<proteinExistence type="predicted"/>
<name>A0A513PW74_9CAUD</name>